<feature type="region of interest" description="Disordered" evidence="1">
    <location>
        <begin position="1221"/>
        <end position="1241"/>
    </location>
</feature>
<dbReference type="OrthoDB" id="6378494at2759"/>
<organism evidence="4 5">
    <name type="scientific">Homarus americanus</name>
    <name type="common">American lobster</name>
    <dbReference type="NCBI Taxonomy" id="6706"/>
    <lineage>
        <taxon>Eukaryota</taxon>
        <taxon>Metazoa</taxon>
        <taxon>Ecdysozoa</taxon>
        <taxon>Arthropoda</taxon>
        <taxon>Crustacea</taxon>
        <taxon>Multicrustacea</taxon>
        <taxon>Malacostraca</taxon>
        <taxon>Eumalacostraca</taxon>
        <taxon>Eucarida</taxon>
        <taxon>Decapoda</taxon>
        <taxon>Pleocyemata</taxon>
        <taxon>Astacidea</taxon>
        <taxon>Nephropoidea</taxon>
        <taxon>Nephropidae</taxon>
        <taxon>Homarus</taxon>
    </lineage>
</organism>
<feature type="region of interest" description="Disordered" evidence="1">
    <location>
        <begin position="277"/>
        <end position="300"/>
    </location>
</feature>
<feature type="compositionally biased region" description="Low complexity" evidence="1">
    <location>
        <begin position="829"/>
        <end position="841"/>
    </location>
</feature>
<evidence type="ECO:0000313" key="4">
    <source>
        <dbReference type="EMBL" id="KAG7154287.1"/>
    </source>
</evidence>
<keyword evidence="3" id="KW-0732">Signal</keyword>
<feature type="region of interest" description="Disordered" evidence="1">
    <location>
        <begin position="92"/>
        <end position="112"/>
    </location>
</feature>
<protein>
    <submittedName>
        <fullName evidence="4">Expansin-A24-like</fullName>
    </submittedName>
</protein>
<keyword evidence="5" id="KW-1185">Reference proteome</keyword>
<feature type="signal peptide" evidence="3">
    <location>
        <begin position="1"/>
        <end position="24"/>
    </location>
</feature>
<feature type="compositionally biased region" description="Low complexity" evidence="1">
    <location>
        <begin position="869"/>
        <end position="880"/>
    </location>
</feature>
<evidence type="ECO:0000313" key="5">
    <source>
        <dbReference type="Proteomes" id="UP000747542"/>
    </source>
</evidence>
<feature type="region of interest" description="Disordered" evidence="1">
    <location>
        <begin position="530"/>
        <end position="572"/>
    </location>
</feature>
<proteinExistence type="predicted"/>
<accession>A0A8J5J7S1</accession>
<gene>
    <name evidence="4" type="primary">EXPA24-L</name>
    <name evidence="4" type="ORF">Hamer_G022128</name>
</gene>
<evidence type="ECO:0000256" key="2">
    <source>
        <dbReference type="SAM" id="Phobius"/>
    </source>
</evidence>
<evidence type="ECO:0000256" key="1">
    <source>
        <dbReference type="SAM" id="MobiDB-lite"/>
    </source>
</evidence>
<keyword evidence="2" id="KW-0472">Membrane</keyword>
<feature type="region of interest" description="Disordered" evidence="1">
    <location>
        <begin position="1100"/>
        <end position="1169"/>
    </location>
</feature>
<feature type="compositionally biased region" description="Polar residues" evidence="1">
    <location>
        <begin position="554"/>
        <end position="566"/>
    </location>
</feature>
<feature type="chain" id="PRO_5035243944" evidence="3">
    <location>
        <begin position="25"/>
        <end position="1408"/>
    </location>
</feature>
<name>A0A8J5J7S1_HOMAM</name>
<keyword evidence="2" id="KW-1133">Transmembrane helix</keyword>
<comment type="caution">
    <text evidence="4">The sequence shown here is derived from an EMBL/GenBank/DDBJ whole genome shotgun (WGS) entry which is preliminary data.</text>
</comment>
<feature type="compositionally biased region" description="Polar residues" evidence="1">
    <location>
        <begin position="92"/>
        <end position="108"/>
    </location>
</feature>
<feature type="compositionally biased region" description="Polar residues" evidence="1">
    <location>
        <begin position="284"/>
        <end position="300"/>
    </location>
</feature>
<feature type="compositionally biased region" description="Polar residues" evidence="1">
    <location>
        <begin position="852"/>
        <end position="864"/>
    </location>
</feature>
<feature type="region of interest" description="Disordered" evidence="1">
    <location>
        <begin position="824"/>
        <end position="882"/>
    </location>
</feature>
<dbReference type="EMBL" id="JAHLQT010044612">
    <property type="protein sequence ID" value="KAG7154287.1"/>
    <property type="molecule type" value="Genomic_DNA"/>
</dbReference>
<evidence type="ECO:0000256" key="3">
    <source>
        <dbReference type="SAM" id="SignalP"/>
    </source>
</evidence>
<dbReference type="Proteomes" id="UP000747542">
    <property type="component" value="Unassembled WGS sequence"/>
</dbReference>
<keyword evidence="2" id="KW-0812">Transmembrane</keyword>
<feature type="region of interest" description="Disordered" evidence="1">
    <location>
        <begin position="1008"/>
        <end position="1086"/>
    </location>
</feature>
<feature type="region of interest" description="Disordered" evidence="1">
    <location>
        <begin position="59"/>
        <end position="80"/>
    </location>
</feature>
<reference evidence="4" key="1">
    <citation type="journal article" date="2021" name="Sci. Adv.">
        <title>The American lobster genome reveals insights on longevity, neural, and immune adaptations.</title>
        <authorList>
            <person name="Polinski J.M."/>
            <person name="Zimin A.V."/>
            <person name="Clark K.F."/>
            <person name="Kohn A.B."/>
            <person name="Sadowski N."/>
            <person name="Timp W."/>
            <person name="Ptitsyn A."/>
            <person name="Khanna P."/>
            <person name="Romanova D.Y."/>
            <person name="Williams P."/>
            <person name="Greenwood S.J."/>
            <person name="Moroz L.L."/>
            <person name="Walt D.R."/>
            <person name="Bodnar A.G."/>
        </authorList>
    </citation>
    <scope>NUCLEOTIDE SEQUENCE</scope>
    <source>
        <strain evidence="4">GMGI-L3</strain>
    </source>
</reference>
<feature type="transmembrane region" description="Helical" evidence="2">
    <location>
        <begin position="1335"/>
        <end position="1357"/>
    </location>
</feature>
<sequence>MMFLVRMLCVTASVLVWWPRGSNCIGNGGLEGTESVPTKLKGPEGSSLLLVLPSQDLRYTKPQPGRPDGAGGTTISTSIHDRGTAGRQFWGLNNNRELPSRPGNNQMSGGDLNNHIIGSSPEGVVSMVQSFVEDMTRRPAGTRPGYVMVNSRNPVLIQQLVTALTQRYGSTSVIQDPGTIQNIVSIQDPQSNNNEPSQDTGSDMPVFPLTTTWNHTHNSIESRDPEVEYIRQQLAAIAHISVSSGRLVNDTTPDPLNTTTPTPTLALNLTADTTTAAQTHQDDQAGNITTSPDEQHSGMQSINETKASILLSSSQDHQGINQHISSGSSFTHEQIKLQDVNNDGPSTLNETEEQRVEDVEKFEHLQGEEIIENNWKLNENKTAINNNVRQSGVYINNIFYSEVMPEDDSGNIIVDTTGTKQSYTPNTGETRSPSSIISDTNIANPPSSTLGFNNSVLETDLNINEILTQESTLNNAAFASEVPKVTNVPEEDPAERDAMREVSTTGYEDYYEEIDGEMVLSPTKFMRKGGPIVPDDYPSYHDYSQTDGEDSVSDDQLNKTQHNTGLGNDIRPIGMKHNSLNQVKHWTLSAIPSASKVNNFPDSFNLPSTSVDEDVGMVGQGSIINPYINPVLYEQHFGELNSPVTPVYHQLHPVFDVSPSTGGTGSHEQLNFEEGVNSGYYGSVYEGPNVTIQLNQHVDNDKTKSGIYHLHPNSDNILTSLHTSHPTDAVLAGHVKHVSHTGGGGMAPMDPQLLENLWNISDKDLSKMALLQELDRIPVVYDGDEELIADAPSLEALPTDVLNQLAGMNNGELETLGLLDQMKTMTGRSSSSRDSSVSPLSEDVSEKDSKNQRLQQLTNTSVTPHSIEESTASYSSSPGEVAKGDLRVPVRINFTAGNYRQSDLSINDHPTQHLPPNFFPTRPTQSLHQGSSHHGEGGNGAHLTREQQEIIARLPVGMRPVVSSIVLAVQAPSSLTTTTTTTGPQHYPLLYPYAYPYPPYPYYPPPSFPHPPLTPQTHPATTTVPHNHDSHHPHHTPATFGHSTHDGNGAHGGHGVHRGQGAQDGHGAHNSHGAHGSHDNHSELGSQNNRTTQIAHTTSANHISNDPDEDHHLGTYGHAHLESQGGHGVPGSSHDDNGGEDNAVWRSDNTPRPVVVTPSASPRISGVAPARGVPGRVPLPGGAVSVTQGSVVSTLNPVIGLSRLGEFDNSGLEDVVETSIRDNNNKPSGVNRIGPSRPDRNQGLLQLRQEPFQMGHGRPSGGGFVNYRPPQQTNMQMGTPVVNVVMPEATRPDPTPAEEEPGPLIEPGVTQEDAAVTRAPQTMDREEANSLLQSLFSSPTLLLLGIVFATSAAYMAIAMEEQAAQQRFQQAQLAAAFGGQPFLPGRRRRSLDTLPWYPTVPPILKVSQ</sequence>